<keyword evidence="3" id="KW-1185">Reference proteome</keyword>
<proteinExistence type="predicted"/>
<protein>
    <recommendedName>
        <fullName evidence="4">BRO1 domain-containing protein</fullName>
    </recommendedName>
</protein>
<dbReference type="Proteomes" id="UP001626550">
    <property type="component" value="Unassembled WGS sequence"/>
</dbReference>
<evidence type="ECO:0000313" key="3">
    <source>
        <dbReference type="Proteomes" id="UP001626550"/>
    </source>
</evidence>
<feature type="region of interest" description="Disordered" evidence="1">
    <location>
        <begin position="227"/>
        <end position="267"/>
    </location>
</feature>
<evidence type="ECO:0000256" key="1">
    <source>
        <dbReference type="SAM" id="MobiDB-lite"/>
    </source>
</evidence>
<dbReference type="InterPro" id="IPR038499">
    <property type="entry name" value="BRO1_sf"/>
</dbReference>
<reference evidence="2 3" key="1">
    <citation type="submission" date="2024-11" db="EMBL/GenBank/DDBJ databases">
        <title>Adaptive evolution of stress response genes in parasites aligns with host niche diversity.</title>
        <authorList>
            <person name="Hahn C."/>
            <person name="Resl P."/>
        </authorList>
    </citation>
    <scope>NUCLEOTIDE SEQUENCE [LARGE SCALE GENOMIC DNA]</scope>
    <source>
        <strain evidence="2">EGGRZ-B1_66</strain>
        <tissue evidence="2">Body</tissue>
    </source>
</reference>
<evidence type="ECO:0000313" key="2">
    <source>
        <dbReference type="EMBL" id="KAL3310733.1"/>
    </source>
</evidence>
<dbReference type="PANTHER" id="PTHR23032">
    <property type="entry name" value="BRO1 DOMAIN-CONTAINING PROTEIN BROX"/>
    <property type="match status" value="1"/>
</dbReference>
<comment type="caution">
    <text evidence="2">The sequence shown here is derived from an EMBL/GenBank/DDBJ whole genome shotgun (WGS) entry which is preliminary data.</text>
</comment>
<organism evidence="2 3">
    <name type="scientific">Cichlidogyrus casuarinus</name>
    <dbReference type="NCBI Taxonomy" id="1844966"/>
    <lineage>
        <taxon>Eukaryota</taxon>
        <taxon>Metazoa</taxon>
        <taxon>Spiralia</taxon>
        <taxon>Lophotrochozoa</taxon>
        <taxon>Platyhelminthes</taxon>
        <taxon>Monogenea</taxon>
        <taxon>Monopisthocotylea</taxon>
        <taxon>Dactylogyridea</taxon>
        <taxon>Ancyrocephalidae</taxon>
        <taxon>Cichlidogyrus</taxon>
    </lineage>
</organism>
<dbReference type="Gene3D" id="1.25.40.280">
    <property type="entry name" value="alix/aip1 like domains"/>
    <property type="match status" value="2"/>
</dbReference>
<evidence type="ECO:0008006" key="4">
    <source>
        <dbReference type="Google" id="ProtNLM"/>
    </source>
</evidence>
<feature type="compositionally biased region" description="Basic and acidic residues" evidence="1">
    <location>
        <begin position="246"/>
        <end position="259"/>
    </location>
</feature>
<accession>A0ABD2PTF5</accession>
<sequence>MDKTFLNYGQNATLHTNSASDPITFCRTHVDFLFEWASMLMNIALWFSKKAAKISSTENISEEQAKQVHKCLRYAAGLMKHCKEELFPKIIVQMPKESDGDPNILDAYIYQFGAEAQEVLVYEQAVKAAADYGRSPGVGLTVKPAQHLFFRNLEPLIDRHIRRAMDENTMIYHQKVPDEFGELSLTAEFGLAKPEMPPVEFRWAPEWKTALQGFDSNRTLANILEEQKKADKNKTKTAAEAPLEETNEKPIYETDKDPSTKSGCTIS</sequence>
<dbReference type="EMBL" id="JBJKFK010002684">
    <property type="protein sequence ID" value="KAL3310733.1"/>
    <property type="molecule type" value="Genomic_DNA"/>
</dbReference>
<gene>
    <name evidence="2" type="ORF">Ciccas_010694</name>
</gene>
<dbReference type="AlphaFoldDB" id="A0ABD2PTF5"/>
<dbReference type="PANTHER" id="PTHR23032:SF13">
    <property type="entry name" value="BRO1 DOMAIN-CONTAINING PROTEIN BROX"/>
    <property type="match status" value="1"/>
</dbReference>
<dbReference type="InterPro" id="IPR038898">
    <property type="entry name" value="BROX"/>
</dbReference>
<name>A0ABD2PTF5_9PLAT</name>